<dbReference type="Proteomes" id="UP000689195">
    <property type="component" value="Unassembled WGS sequence"/>
</dbReference>
<evidence type="ECO:0000313" key="1">
    <source>
        <dbReference type="EMBL" id="CAD8195880.1"/>
    </source>
</evidence>
<protein>
    <submittedName>
        <fullName evidence="1">Uncharacterized protein</fullName>
    </submittedName>
</protein>
<comment type="caution">
    <text evidence="1">The sequence shown here is derived from an EMBL/GenBank/DDBJ whole genome shotgun (WGS) entry which is preliminary data.</text>
</comment>
<sequence length="51" mass="6037">MGLLQYGQLIKQLMVLFNQKWMAQCERILCLSINNNDGLLIFIIYDKTIKF</sequence>
<gene>
    <name evidence="1" type="ORF">PPENT_87.1.T1110008</name>
</gene>
<reference evidence="1" key="1">
    <citation type="submission" date="2021-01" db="EMBL/GenBank/DDBJ databases">
        <authorList>
            <consortium name="Genoscope - CEA"/>
            <person name="William W."/>
        </authorList>
    </citation>
    <scope>NUCLEOTIDE SEQUENCE</scope>
</reference>
<dbReference type="AlphaFoldDB" id="A0A8S1X4Z9"/>
<evidence type="ECO:0000313" key="2">
    <source>
        <dbReference type="Proteomes" id="UP000689195"/>
    </source>
</evidence>
<dbReference type="EMBL" id="CAJJDO010000111">
    <property type="protein sequence ID" value="CAD8195880.1"/>
    <property type="molecule type" value="Genomic_DNA"/>
</dbReference>
<proteinExistence type="predicted"/>
<keyword evidence="2" id="KW-1185">Reference proteome</keyword>
<organism evidence="1 2">
    <name type="scientific">Paramecium pentaurelia</name>
    <dbReference type="NCBI Taxonomy" id="43138"/>
    <lineage>
        <taxon>Eukaryota</taxon>
        <taxon>Sar</taxon>
        <taxon>Alveolata</taxon>
        <taxon>Ciliophora</taxon>
        <taxon>Intramacronucleata</taxon>
        <taxon>Oligohymenophorea</taxon>
        <taxon>Peniculida</taxon>
        <taxon>Parameciidae</taxon>
        <taxon>Paramecium</taxon>
    </lineage>
</organism>
<name>A0A8S1X4Z9_9CILI</name>
<accession>A0A8S1X4Z9</accession>